<reference evidence="4" key="1">
    <citation type="submission" date="2025-08" db="UniProtKB">
        <authorList>
            <consortium name="RefSeq"/>
        </authorList>
    </citation>
    <scope>IDENTIFICATION</scope>
</reference>
<protein>
    <submittedName>
        <fullName evidence="4">E3 ubiquitin-protein ligase TRIM69</fullName>
    </submittedName>
</protein>
<dbReference type="KEGG" id="alim:106511100"/>
<accession>A0A2I4AIG1</accession>
<feature type="coiled-coil region" evidence="1">
    <location>
        <begin position="182"/>
        <end position="223"/>
    </location>
</feature>
<name>A0A2I4AIG1_AUSLI</name>
<dbReference type="Pfam" id="PF00622">
    <property type="entry name" value="SPRY"/>
    <property type="match status" value="1"/>
</dbReference>
<feature type="domain" description="B30.2/SPRY" evidence="2">
    <location>
        <begin position="210"/>
        <end position="406"/>
    </location>
</feature>
<dbReference type="PANTHER" id="PTHR24103">
    <property type="entry name" value="E3 UBIQUITIN-PROTEIN LIGASE TRIM"/>
    <property type="match status" value="1"/>
</dbReference>
<keyword evidence="1" id="KW-0175">Coiled coil</keyword>
<evidence type="ECO:0000313" key="3">
    <source>
        <dbReference type="Proteomes" id="UP000192220"/>
    </source>
</evidence>
<dbReference type="PROSITE" id="PS50188">
    <property type="entry name" value="B302_SPRY"/>
    <property type="match status" value="1"/>
</dbReference>
<dbReference type="SUPFAM" id="SSF49899">
    <property type="entry name" value="Concanavalin A-like lectins/glucanases"/>
    <property type="match status" value="1"/>
</dbReference>
<organism evidence="3 4">
    <name type="scientific">Austrofundulus limnaeus</name>
    <name type="common">Annual killifish</name>
    <dbReference type="NCBI Taxonomy" id="52670"/>
    <lineage>
        <taxon>Eukaryota</taxon>
        <taxon>Metazoa</taxon>
        <taxon>Chordata</taxon>
        <taxon>Craniata</taxon>
        <taxon>Vertebrata</taxon>
        <taxon>Euteleostomi</taxon>
        <taxon>Actinopterygii</taxon>
        <taxon>Neopterygii</taxon>
        <taxon>Teleostei</taxon>
        <taxon>Neoteleostei</taxon>
        <taxon>Acanthomorphata</taxon>
        <taxon>Ovalentaria</taxon>
        <taxon>Atherinomorphae</taxon>
        <taxon>Cyprinodontiformes</taxon>
        <taxon>Rivulidae</taxon>
        <taxon>Austrofundulus</taxon>
    </lineage>
</organism>
<evidence type="ECO:0000259" key="2">
    <source>
        <dbReference type="PROSITE" id="PS50188"/>
    </source>
</evidence>
<feature type="non-terminal residue" evidence="4">
    <location>
        <position position="1"/>
    </location>
</feature>
<dbReference type="Proteomes" id="UP000192220">
    <property type="component" value="Unplaced"/>
</dbReference>
<dbReference type="AlphaFoldDB" id="A0A2I4AIG1"/>
<evidence type="ECO:0000256" key="1">
    <source>
        <dbReference type="SAM" id="Coils"/>
    </source>
</evidence>
<dbReference type="InterPro" id="IPR003879">
    <property type="entry name" value="Butyrophylin_SPRY"/>
</dbReference>
<dbReference type="FunFam" id="2.60.120.920:FF:000004">
    <property type="entry name" value="Butyrophilin subfamily 1 member A1"/>
    <property type="match status" value="1"/>
</dbReference>
<dbReference type="Pfam" id="PF13765">
    <property type="entry name" value="PRY"/>
    <property type="match status" value="1"/>
</dbReference>
<feature type="coiled-coil region" evidence="1">
    <location>
        <begin position="3"/>
        <end position="154"/>
    </location>
</feature>
<dbReference type="GeneID" id="106511100"/>
<gene>
    <name evidence="4" type="primary">LOC106511100</name>
</gene>
<dbReference type="SMART" id="SM00589">
    <property type="entry name" value="PRY"/>
    <property type="match status" value="1"/>
</dbReference>
<dbReference type="Gene3D" id="1.10.287.1490">
    <property type="match status" value="1"/>
</dbReference>
<dbReference type="InterPro" id="IPR001870">
    <property type="entry name" value="B30.2/SPRY"/>
</dbReference>
<dbReference type="SMART" id="SM00449">
    <property type="entry name" value="SPRY"/>
    <property type="match status" value="1"/>
</dbReference>
<dbReference type="InterPro" id="IPR013320">
    <property type="entry name" value="ConA-like_dom_sf"/>
</dbReference>
<dbReference type="InterPro" id="IPR006574">
    <property type="entry name" value="PRY"/>
</dbReference>
<proteinExistence type="predicted"/>
<dbReference type="InterPro" id="IPR050143">
    <property type="entry name" value="TRIM/RBCC"/>
</dbReference>
<dbReference type="RefSeq" id="XP_013855303.1">
    <property type="nucleotide sequence ID" value="XM_013999849.1"/>
</dbReference>
<dbReference type="InParanoid" id="A0A2I4AIG1"/>
<dbReference type="InterPro" id="IPR043136">
    <property type="entry name" value="B30.2/SPRY_sf"/>
</dbReference>
<dbReference type="CDD" id="cd13733">
    <property type="entry name" value="SPRY_PRY_C-I_1"/>
    <property type="match status" value="1"/>
</dbReference>
<sequence length="411" mass="46415">KRVNELENELENIKIQIEQKTDQVTIPGIRIANLSAEILELQSKIQPLEEELSDLKETYETNLAELQERLNTATIQLQDDELLLKQSNSRIFDLLTQISDLKTQLKNAKKQASKPATQSIADLEEKLKTQQRESKKLESANKNLKQEVEALRARCPVNADCGDLQRQLQQSQKDADYYHKLTQEKENALKNLRHNFDALAQEKTRLQQDYDNLLKKQINLEDQTIQTSLMTMDPNTANPRIVLSADGTQVSTTDSPLQVQDSPGRFDVSLAVLGSTGYSSGRHYWEVNVAGKSCFHIGMASQSSTRKGLLSFNPTRGFWTVVLNKQGELRALDKRPATIRARTPTLTLGILLDYKKGQISFYDAGTRSHLYTFSGQAFTDKIYPFINYCVEDGANPTPIVLVQPGSTDWIK</sequence>
<dbReference type="Gene3D" id="2.60.120.920">
    <property type="match status" value="1"/>
</dbReference>
<dbReference type="InterPro" id="IPR003877">
    <property type="entry name" value="SPRY_dom"/>
</dbReference>
<evidence type="ECO:0000313" key="4">
    <source>
        <dbReference type="RefSeq" id="XP_013855303.1"/>
    </source>
</evidence>
<dbReference type="PRINTS" id="PR01407">
    <property type="entry name" value="BUTYPHLNCDUF"/>
</dbReference>
<keyword evidence="3" id="KW-1185">Reference proteome</keyword>
<dbReference type="OrthoDB" id="8950241at2759"/>